<dbReference type="PROSITE" id="PS01031">
    <property type="entry name" value="SHSP"/>
    <property type="match status" value="1"/>
</dbReference>
<comment type="similarity">
    <text evidence="3 4">Belongs to the small heat shock protein (HSP20) family.</text>
</comment>
<dbReference type="Pfam" id="PF00011">
    <property type="entry name" value="HSP20"/>
    <property type="match status" value="1"/>
</dbReference>
<dbReference type="PANTHER" id="PTHR46991">
    <property type="entry name" value="23.5 KDA HEAT SHOCK PROTEIN, MITOCHONDRIAL"/>
    <property type="match status" value="1"/>
</dbReference>
<keyword evidence="1" id="KW-0809">Transit peptide</keyword>
<evidence type="ECO:0000313" key="7">
    <source>
        <dbReference type="Proteomes" id="UP001229421"/>
    </source>
</evidence>
<feature type="domain" description="SHSP" evidence="5">
    <location>
        <begin position="36"/>
        <end position="146"/>
    </location>
</feature>
<evidence type="ECO:0000256" key="1">
    <source>
        <dbReference type="ARBA" id="ARBA00022946"/>
    </source>
</evidence>
<protein>
    <recommendedName>
        <fullName evidence="5">SHSP domain-containing protein</fullName>
    </recommendedName>
</protein>
<gene>
    <name evidence="6" type="ORF">QVD17_31175</name>
</gene>
<accession>A0AAD8K432</accession>
<keyword evidence="7" id="KW-1185">Reference proteome</keyword>
<dbReference type="InterPro" id="IPR008978">
    <property type="entry name" value="HSP20-like_chaperone"/>
</dbReference>
<evidence type="ECO:0000313" key="6">
    <source>
        <dbReference type="EMBL" id="KAK1415394.1"/>
    </source>
</evidence>
<dbReference type="AlphaFoldDB" id="A0AAD8K432"/>
<dbReference type="CDD" id="cd06464">
    <property type="entry name" value="ACD_sHsps-like"/>
    <property type="match status" value="1"/>
</dbReference>
<comment type="caution">
    <text evidence="6">The sequence shown here is derived from an EMBL/GenBank/DDBJ whole genome shotgun (WGS) entry which is preliminary data.</text>
</comment>
<name>A0AAD8K432_TARER</name>
<dbReference type="InterPro" id="IPR002068">
    <property type="entry name" value="A-crystallin/Hsp20_dom"/>
</dbReference>
<evidence type="ECO:0000256" key="4">
    <source>
        <dbReference type="RuleBase" id="RU003616"/>
    </source>
</evidence>
<evidence type="ECO:0000256" key="3">
    <source>
        <dbReference type="PROSITE-ProRule" id="PRU00285"/>
    </source>
</evidence>
<proteinExistence type="inferred from homology"/>
<dbReference type="SUPFAM" id="SSF49764">
    <property type="entry name" value="HSP20-like chaperones"/>
    <property type="match status" value="1"/>
</dbReference>
<dbReference type="Gene3D" id="2.60.40.790">
    <property type="match status" value="1"/>
</dbReference>
<dbReference type="Proteomes" id="UP001229421">
    <property type="component" value="Unassembled WGS sequence"/>
</dbReference>
<dbReference type="PANTHER" id="PTHR46991:SF11">
    <property type="entry name" value="SMALL HEAT SHOCK PROTEIN HSPF"/>
    <property type="match status" value="1"/>
</dbReference>
<evidence type="ECO:0000259" key="5">
    <source>
        <dbReference type="PROSITE" id="PS01031"/>
    </source>
</evidence>
<keyword evidence="2" id="KW-0346">Stress response</keyword>
<sequence>MAAIFKQSSNLLTRSGLLFRRAGQGVPASRHFNTDGVMEDTVAHNRITETDENVYVSVDMPGCGKEGVNASVSVEQFERKSLCIKGHREDKDVDVKNRSYSCNIDLPDYIDTSNVKAELVNGLLSFTFPKVVKQDGKKWFEEIKVE</sequence>
<organism evidence="6 7">
    <name type="scientific">Tagetes erecta</name>
    <name type="common">African marigold</name>
    <dbReference type="NCBI Taxonomy" id="13708"/>
    <lineage>
        <taxon>Eukaryota</taxon>
        <taxon>Viridiplantae</taxon>
        <taxon>Streptophyta</taxon>
        <taxon>Embryophyta</taxon>
        <taxon>Tracheophyta</taxon>
        <taxon>Spermatophyta</taxon>
        <taxon>Magnoliopsida</taxon>
        <taxon>eudicotyledons</taxon>
        <taxon>Gunneridae</taxon>
        <taxon>Pentapetalae</taxon>
        <taxon>asterids</taxon>
        <taxon>campanulids</taxon>
        <taxon>Asterales</taxon>
        <taxon>Asteraceae</taxon>
        <taxon>Asteroideae</taxon>
        <taxon>Heliantheae alliance</taxon>
        <taxon>Tageteae</taxon>
        <taxon>Tagetes</taxon>
    </lineage>
</organism>
<evidence type="ECO:0000256" key="2">
    <source>
        <dbReference type="ARBA" id="ARBA00023016"/>
    </source>
</evidence>
<reference evidence="6" key="1">
    <citation type="journal article" date="2023" name="bioRxiv">
        <title>Improved chromosome-level genome assembly for marigold (Tagetes erecta).</title>
        <authorList>
            <person name="Jiang F."/>
            <person name="Yuan L."/>
            <person name="Wang S."/>
            <person name="Wang H."/>
            <person name="Xu D."/>
            <person name="Wang A."/>
            <person name="Fan W."/>
        </authorList>
    </citation>
    <scope>NUCLEOTIDE SEQUENCE</scope>
    <source>
        <strain evidence="6">WSJ</strain>
        <tissue evidence="6">Leaf</tissue>
    </source>
</reference>
<dbReference type="InterPro" id="IPR044656">
    <property type="entry name" value="HSP14.7/HSP23.5/HSP23.6-like"/>
</dbReference>
<dbReference type="EMBL" id="JAUHHV010000008">
    <property type="protein sequence ID" value="KAK1415394.1"/>
    <property type="molecule type" value="Genomic_DNA"/>
</dbReference>